<evidence type="ECO:0000313" key="3">
    <source>
        <dbReference type="Proteomes" id="UP000663833"/>
    </source>
</evidence>
<proteinExistence type="predicted"/>
<evidence type="ECO:0000313" key="2">
    <source>
        <dbReference type="EMBL" id="CAF3607775.1"/>
    </source>
</evidence>
<gene>
    <name evidence="2" type="ORF">LUA448_LOCUS30772</name>
    <name evidence="1" type="ORF">TIS948_LOCUS9076</name>
</gene>
<organism evidence="2 3">
    <name type="scientific">Rotaria socialis</name>
    <dbReference type="NCBI Taxonomy" id="392032"/>
    <lineage>
        <taxon>Eukaryota</taxon>
        <taxon>Metazoa</taxon>
        <taxon>Spiralia</taxon>
        <taxon>Gnathifera</taxon>
        <taxon>Rotifera</taxon>
        <taxon>Eurotatoria</taxon>
        <taxon>Bdelloidea</taxon>
        <taxon>Philodinida</taxon>
        <taxon>Philodinidae</taxon>
        <taxon>Rotaria</taxon>
    </lineage>
</organism>
<reference evidence="2" key="1">
    <citation type="submission" date="2021-02" db="EMBL/GenBank/DDBJ databases">
        <authorList>
            <person name="Nowell W R."/>
        </authorList>
    </citation>
    <scope>NUCLEOTIDE SEQUENCE</scope>
</reference>
<accession>A0A818NIX3</accession>
<name>A0A818NIX3_9BILA</name>
<dbReference type="EMBL" id="CAJNXB010001156">
    <property type="protein sequence ID" value="CAF3139611.1"/>
    <property type="molecule type" value="Genomic_DNA"/>
</dbReference>
<protein>
    <submittedName>
        <fullName evidence="2">Uncharacterized protein</fullName>
    </submittedName>
</protein>
<dbReference type="EMBL" id="CAJNYD010004535">
    <property type="protein sequence ID" value="CAF3607775.1"/>
    <property type="molecule type" value="Genomic_DNA"/>
</dbReference>
<sequence length="162" mass="18829">MYPELNSSTKEQPQTNQYRGFMYTYKRPSNNLFNKPRLKQLRSYNTLLRLLNRQYGHIVFYDNGFIIDELFFIQFRVYPLQRIELLNFDQNSQALGLRIHTNIGADENSGNVYFDLFAPSSLTQEQLLTLALSYTNTVFGLNHSNISFSELPIATSLTVPTL</sequence>
<dbReference type="AlphaFoldDB" id="A0A818NIX3"/>
<dbReference type="Proteomes" id="UP000663825">
    <property type="component" value="Unassembled WGS sequence"/>
</dbReference>
<evidence type="ECO:0000313" key="1">
    <source>
        <dbReference type="EMBL" id="CAF3139611.1"/>
    </source>
</evidence>
<dbReference type="Proteomes" id="UP000663833">
    <property type="component" value="Unassembled WGS sequence"/>
</dbReference>
<comment type="caution">
    <text evidence="2">The sequence shown here is derived from an EMBL/GenBank/DDBJ whole genome shotgun (WGS) entry which is preliminary data.</text>
</comment>